<reference evidence="1" key="1">
    <citation type="journal article" date="2014" name="Int. J. Syst. Evol. Microbiol.">
        <title>Complete genome sequence of Corynebacterium casei LMG S-19264T (=DSM 44701T), isolated from a smear-ripened cheese.</title>
        <authorList>
            <consortium name="US DOE Joint Genome Institute (JGI-PGF)"/>
            <person name="Walter F."/>
            <person name="Albersmeier A."/>
            <person name="Kalinowski J."/>
            <person name="Ruckert C."/>
        </authorList>
    </citation>
    <scope>NUCLEOTIDE SEQUENCE</scope>
    <source>
        <strain evidence="1">NBRC 108769</strain>
    </source>
</reference>
<dbReference type="AlphaFoldDB" id="A0AA37SNL6"/>
<evidence type="ECO:0000313" key="1">
    <source>
        <dbReference type="EMBL" id="GLR18113.1"/>
    </source>
</evidence>
<accession>A0AA37SNL6</accession>
<organism evidence="1 2">
    <name type="scientific">Portibacter lacus</name>
    <dbReference type="NCBI Taxonomy" id="1099794"/>
    <lineage>
        <taxon>Bacteria</taxon>
        <taxon>Pseudomonadati</taxon>
        <taxon>Bacteroidota</taxon>
        <taxon>Saprospiria</taxon>
        <taxon>Saprospirales</taxon>
        <taxon>Haliscomenobacteraceae</taxon>
        <taxon>Portibacter</taxon>
    </lineage>
</organism>
<dbReference type="EMBL" id="BSOH01000015">
    <property type="protein sequence ID" value="GLR18113.1"/>
    <property type="molecule type" value="Genomic_DNA"/>
</dbReference>
<sequence>MDDELIKIQQRVKKYHEILENTIQYRKDWDEGLKKMIMETLENVSKHTGLKAEVEVQDQVENMEIIVYNLGRSTSGISEKLDEKLKRPMIKSNGALIYQQLFNGKVLVLVSLPHIEGYGEPRPPKTVEILRPDELKKPFIYRHLEIFLKDVTDWEDYDDDAPQERSSFNPIGFNTQIVQED</sequence>
<keyword evidence="2" id="KW-1185">Reference proteome</keyword>
<gene>
    <name evidence="1" type="ORF">GCM10007940_27280</name>
</gene>
<protein>
    <submittedName>
        <fullName evidence="1">Uncharacterized protein</fullName>
    </submittedName>
</protein>
<dbReference type="Proteomes" id="UP001156666">
    <property type="component" value="Unassembled WGS sequence"/>
</dbReference>
<reference evidence="1" key="2">
    <citation type="submission" date="2023-01" db="EMBL/GenBank/DDBJ databases">
        <title>Draft genome sequence of Portibacter lacus strain NBRC 108769.</title>
        <authorList>
            <person name="Sun Q."/>
            <person name="Mori K."/>
        </authorList>
    </citation>
    <scope>NUCLEOTIDE SEQUENCE</scope>
    <source>
        <strain evidence="1">NBRC 108769</strain>
    </source>
</reference>
<comment type="caution">
    <text evidence="1">The sequence shown here is derived from an EMBL/GenBank/DDBJ whole genome shotgun (WGS) entry which is preliminary data.</text>
</comment>
<evidence type="ECO:0000313" key="2">
    <source>
        <dbReference type="Proteomes" id="UP001156666"/>
    </source>
</evidence>
<proteinExistence type="predicted"/>
<name>A0AA37SNL6_9BACT</name>